<dbReference type="AlphaFoldDB" id="A0A238F214"/>
<sequence>MGRNLARFSWRPKLVICTQFGTRFAENGGRFAPFCGLPRLRARLPTSKKRPIRAFIALALDTLSNRRWDLHRHAKAMSSMDKEMAGLKERLELRLAR</sequence>
<dbReference type="Proteomes" id="UP000198372">
    <property type="component" value="Unassembled WGS sequence"/>
</dbReference>
<evidence type="ECO:0000313" key="2">
    <source>
        <dbReference type="Proteomes" id="UP000198372"/>
    </source>
</evidence>
<dbReference type="EMBL" id="FMSP01000001">
    <property type="protein sequence ID" value="SCV67055.1"/>
    <property type="molecule type" value="Genomic_DNA"/>
</dbReference>
<reference evidence="2" key="1">
    <citation type="submission" date="2016-09" db="EMBL/GenBank/DDBJ databases">
        <authorList>
            <person name="Jeantristanb JTB J.-T."/>
            <person name="Ricardo R."/>
        </authorList>
    </citation>
    <scope>NUCLEOTIDE SEQUENCE [LARGE SCALE GENOMIC DNA]</scope>
</reference>
<proteinExistence type="predicted"/>
<organism evidence="1 2">
    <name type="scientific">Microbotryum intermedium</name>
    <dbReference type="NCBI Taxonomy" id="269621"/>
    <lineage>
        <taxon>Eukaryota</taxon>
        <taxon>Fungi</taxon>
        <taxon>Dikarya</taxon>
        <taxon>Basidiomycota</taxon>
        <taxon>Pucciniomycotina</taxon>
        <taxon>Microbotryomycetes</taxon>
        <taxon>Microbotryales</taxon>
        <taxon>Microbotryaceae</taxon>
        <taxon>Microbotryum</taxon>
    </lineage>
</organism>
<dbReference type="STRING" id="269621.A0A238F214"/>
<evidence type="ECO:0000313" key="1">
    <source>
        <dbReference type="EMBL" id="SCV67055.1"/>
    </source>
</evidence>
<gene>
    <name evidence="1" type="ORF">BQ2448_5701</name>
</gene>
<protein>
    <submittedName>
        <fullName evidence="1">BQ2448_5701 protein</fullName>
    </submittedName>
</protein>
<name>A0A238F214_9BASI</name>
<keyword evidence="2" id="KW-1185">Reference proteome</keyword>
<accession>A0A238F214</accession>